<dbReference type="SUPFAM" id="SSF55874">
    <property type="entry name" value="ATPase domain of HSP90 chaperone/DNA topoisomerase II/histidine kinase"/>
    <property type="match status" value="1"/>
</dbReference>
<dbReference type="PANTHER" id="PTHR43065">
    <property type="entry name" value="SENSOR HISTIDINE KINASE"/>
    <property type="match status" value="1"/>
</dbReference>
<evidence type="ECO:0000259" key="12">
    <source>
        <dbReference type="PROSITE" id="PS50109"/>
    </source>
</evidence>
<feature type="domain" description="HAMP" evidence="14">
    <location>
        <begin position="185"/>
        <end position="238"/>
    </location>
</feature>
<dbReference type="Pfam" id="PF00672">
    <property type="entry name" value="HAMP"/>
    <property type="match status" value="1"/>
</dbReference>
<dbReference type="GO" id="GO:0000155">
    <property type="term" value="F:phosphorelay sensor kinase activity"/>
    <property type="evidence" value="ECO:0007669"/>
    <property type="project" value="InterPro"/>
</dbReference>
<dbReference type="InterPro" id="IPR013767">
    <property type="entry name" value="PAS_fold"/>
</dbReference>
<dbReference type="PANTHER" id="PTHR43065:SF42">
    <property type="entry name" value="TWO-COMPONENT SENSOR PPRA"/>
    <property type="match status" value="1"/>
</dbReference>
<dbReference type="CDD" id="cd00130">
    <property type="entry name" value="PAS"/>
    <property type="match status" value="1"/>
</dbReference>
<dbReference type="NCBIfam" id="TIGR00229">
    <property type="entry name" value="sensory_box"/>
    <property type="match status" value="1"/>
</dbReference>
<dbReference type="RefSeq" id="WP_197626916.1">
    <property type="nucleotide sequence ID" value="NZ_CP063073.1"/>
</dbReference>
<reference evidence="15 16" key="1">
    <citation type="submission" date="2020-10" db="EMBL/GenBank/DDBJ databases">
        <title>High quality whole genome sequence of Pseudomonas poae PMA22.</title>
        <authorList>
            <person name="Hernandez J.G."/>
            <person name="Rodriguez P."/>
            <person name="Cuevas C."/>
            <person name="de la Calle F."/>
            <person name="Galan B."/>
            <person name="Garcia J.L."/>
        </authorList>
    </citation>
    <scope>NUCLEOTIDE SEQUENCE [LARGE SCALE GENOMIC DNA]</scope>
    <source>
        <strain evidence="15 16">PMA22</strain>
    </source>
</reference>
<accession>A0A7M1KH85</accession>
<dbReference type="InterPro" id="IPR003660">
    <property type="entry name" value="HAMP_dom"/>
</dbReference>
<dbReference type="CDD" id="cd06225">
    <property type="entry name" value="HAMP"/>
    <property type="match status" value="1"/>
</dbReference>
<dbReference type="PRINTS" id="PR00344">
    <property type="entry name" value="BCTRLSENSOR"/>
</dbReference>
<evidence type="ECO:0000256" key="10">
    <source>
        <dbReference type="SAM" id="Coils"/>
    </source>
</evidence>
<dbReference type="SMART" id="SM00304">
    <property type="entry name" value="HAMP"/>
    <property type="match status" value="1"/>
</dbReference>
<dbReference type="InterPro" id="IPR000014">
    <property type="entry name" value="PAS"/>
</dbReference>
<keyword evidence="10" id="KW-0175">Coiled coil</keyword>
<comment type="catalytic activity">
    <reaction evidence="1">
        <text>ATP + protein L-histidine = ADP + protein N-phospho-L-histidine.</text>
        <dbReference type="EC" id="2.7.13.3"/>
    </reaction>
</comment>
<keyword evidence="8" id="KW-0067">ATP-binding</keyword>
<keyword evidence="5" id="KW-0808">Transferase</keyword>
<name>A0A7M1KH85_9PSED</name>
<dbReference type="Gene3D" id="3.30.450.20">
    <property type="entry name" value="PAS domain"/>
    <property type="match status" value="1"/>
</dbReference>
<keyword evidence="6" id="KW-0547">Nucleotide-binding</keyword>
<feature type="domain" description="PAS" evidence="13">
    <location>
        <begin position="285"/>
        <end position="336"/>
    </location>
</feature>
<dbReference type="SUPFAM" id="SSF47384">
    <property type="entry name" value="Homodimeric domain of signal transducing histidine kinase"/>
    <property type="match status" value="1"/>
</dbReference>
<evidence type="ECO:0000259" key="14">
    <source>
        <dbReference type="PROSITE" id="PS50885"/>
    </source>
</evidence>
<protein>
    <recommendedName>
        <fullName evidence="3">histidine kinase</fullName>
        <ecNumber evidence="3">2.7.13.3</ecNumber>
    </recommendedName>
</protein>
<evidence type="ECO:0000256" key="8">
    <source>
        <dbReference type="ARBA" id="ARBA00022840"/>
    </source>
</evidence>
<dbReference type="InterPro" id="IPR036097">
    <property type="entry name" value="HisK_dim/P_sf"/>
</dbReference>
<dbReference type="AlphaFoldDB" id="A0A7M1KH85"/>
<dbReference type="Gene3D" id="6.10.340.10">
    <property type="match status" value="1"/>
</dbReference>
<gene>
    <name evidence="15" type="ORF">IMF22_00600</name>
</gene>
<dbReference type="InterPro" id="IPR036890">
    <property type="entry name" value="HATPase_C_sf"/>
</dbReference>
<evidence type="ECO:0000256" key="3">
    <source>
        <dbReference type="ARBA" id="ARBA00012438"/>
    </source>
</evidence>
<dbReference type="InterPro" id="IPR005467">
    <property type="entry name" value="His_kinase_dom"/>
</dbReference>
<keyword evidence="11" id="KW-0472">Membrane</keyword>
<comment type="subcellular location">
    <subcellularLocation>
        <location evidence="2">Membrane</location>
    </subcellularLocation>
</comment>
<dbReference type="Pfam" id="PF02518">
    <property type="entry name" value="HATPase_c"/>
    <property type="match status" value="1"/>
</dbReference>
<evidence type="ECO:0000313" key="16">
    <source>
        <dbReference type="Proteomes" id="UP000594923"/>
    </source>
</evidence>
<evidence type="ECO:0000256" key="11">
    <source>
        <dbReference type="SAM" id="Phobius"/>
    </source>
</evidence>
<dbReference type="Proteomes" id="UP000594923">
    <property type="component" value="Chromosome"/>
</dbReference>
<keyword evidence="7" id="KW-0418">Kinase</keyword>
<dbReference type="GO" id="GO:0016020">
    <property type="term" value="C:membrane"/>
    <property type="evidence" value="ECO:0007669"/>
    <property type="project" value="UniProtKB-SubCell"/>
</dbReference>
<keyword evidence="4" id="KW-0597">Phosphoprotein</keyword>
<dbReference type="SMART" id="SM00387">
    <property type="entry name" value="HATPase_c"/>
    <property type="match status" value="1"/>
</dbReference>
<keyword evidence="11" id="KW-1133">Transmembrane helix</keyword>
<feature type="transmembrane region" description="Helical" evidence="11">
    <location>
        <begin position="155"/>
        <end position="179"/>
    </location>
</feature>
<evidence type="ECO:0000256" key="6">
    <source>
        <dbReference type="ARBA" id="ARBA00022741"/>
    </source>
</evidence>
<dbReference type="Pfam" id="PF00512">
    <property type="entry name" value="HisKA"/>
    <property type="match status" value="1"/>
</dbReference>
<feature type="coiled-coil region" evidence="10">
    <location>
        <begin position="230"/>
        <end position="271"/>
    </location>
</feature>
<evidence type="ECO:0000256" key="2">
    <source>
        <dbReference type="ARBA" id="ARBA00004370"/>
    </source>
</evidence>
<dbReference type="PROSITE" id="PS50112">
    <property type="entry name" value="PAS"/>
    <property type="match status" value="1"/>
</dbReference>
<evidence type="ECO:0000313" key="15">
    <source>
        <dbReference type="EMBL" id="QOQ75615.1"/>
    </source>
</evidence>
<dbReference type="SMART" id="SM00091">
    <property type="entry name" value="PAS"/>
    <property type="match status" value="1"/>
</dbReference>
<proteinExistence type="predicted"/>
<dbReference type="PROSITE" id="PS50885">
    <property type="entry name" value="HAMP"/>
    <property type="match status" value="1"/>
</dbReference>
<dbReference type="GO" id="GO:0005524">
    <property type="term" value="F:ATP binding"/>
    <property type="evidence" value="ECO:0007669"/>
    <property type="project" value="UniProtKB-KW"/>
</dbReference>
<keyword evidence="9" id="KW-0902">Two-component regulatory system</keyword>
<organism evidence="15 16">
    <name type="scientific">Pseudomonas poae</name>
    <dbReference type="NCBI Taxonomy" id="200451"/>
    <lineage>
        <taxon>Bacteria</taxon>
        <taxon>Pseudomonadati</taxon>
        <taxon>Pseudomonadota</taxon>
        <taxon>Gammaproteobacteria</taxon>
        <taxon>Pseudomonadales</taxon>
        <taxon>Pseudomonadaceae</taxon>
        <taxon>Pseudomonas</taxon>
    </lineage>
</organism>
<dbReference type="InterPro" id="IPR035965">
    <property type="entry name" value="PAS-like_dom_sf"/>
</dbReference>
<dbReference type="InterPro" id="IPR003594">
    <property type="entry name" value="HATPase_dom"/>
</dbReference>
<dbReference type="SMART" id="SM00388">
    <property type="entry name" value="HisKA"/>
    <property type="match status" value="1"/>
</dbReference>
<evidence type="ECO:0000259" key="13">
    <source>
        <dbReference type="PROSITE" id="PS50112"/>
    </source>
</evidence>
<dbReference type="Gene3D" id="3.30.565.10">
    <property type="entry name" value="Histidine kinase-like ATPase, C-terminal domain"/>
    <property type="match status" value="1"/>
</dbReference>
<dbReference type="InterPro" id="IPR004358">
    <property type="entry name" value="Sig_transdc_His_kin-like_C"/>
</dbReference>
<evidence type="ECO:0000256" key="1">
    <source>
        <dbReference type="ARBA" id="ARBA00000085"/>
    </source>
</evidence>
<dbReference type="SUPFAM" id="SSF55785">
    <property type="entry name" value="PYP-like sensor domain (PAS domain)"/>
    <property type="match status" value="1"/>
</dbReference>
<evidence type="ECO:0000256" key="4">
    <source>
        <dbReference type="ARBA" id="ARBA00022553"/>
    </source>
</evidence>
<dbReference type="InterPro" id="IPR003661">
    <property type="entry name" value="HisK_dim/P_dom"/>
</dbReference>
<dbReference type="EMBL" id="CP063073">
    <property type="protein sequence ID" value="QOQ75615.1"/>
    <property type="molecule type" value="Genomic_DNA"/>
</dbReference>
<dbReference type="Gene3D" id="1.10.287.130">
    <property type="match status" value="1"/>
</dbReference>
<feature type="domain" description="Histidine kinase" evidence="12">
    <location>
        <begin position="419"/>
        <end position="665"/>
    </location>
</feature>
<evidence type="ECO:0000256" key="9">
    <source>
        <dbReference type="ARBA" id="ARBA00023012"/>
    </source>
</evidence>
<sequence length="678" mass="75633">MPLRQRLENLPVGQKLLAALLVLLTTVLLVANLTFISAAYWISQESMAPQALQAIGRLVSNPSLAGEALESPAKAEALLNELTSYSPLRAAALYDGDGNRLAQMQHGNRLQLPENYRHIEAWRVTEFRSNQVITLPRTGQPSGHLLLVASSELPVAFYTGTLTASLGILIFSVLLWLVIARQIKRLITRPIHELEELSRQVTREENYALRAGRGNHDEIGSLAEAFNTMLSRIEAREQQLKRARDDSQAAYDQAQGLAEETRHTNRKLELEVQVRSKIEKKLTGFQNYLNSIIDSMPSALIALDEQLYVTQWNQEASALSGTRLDEALNQPIFLAFQPLKPYLPQIKATVEQHTVERIERVTWIKDDEAKHYALTFYPLMGGAGRGVVIRIDDITQRLSLEEMMVQSEKMLSVGGLAAGMAHEINNPLGAILHNVQNIRRRLSPDLPKNLEHAEQVGVELDTVNRYLHSREVPQLLDGIQQAGARAAKIVTHMLSFSRLSNRQMAPCDLPALIDQAVEIAGNDFDLTIGFDFKGQAIIRQFDPQLGPVPGTANELEQVLLNLLKNAAQAIHLREDDREPGRIILRTRLNPPWAEIQVEDNGIGMSENVRKRTFEPFFTTKEIGQGTGLGLSVSYFIITNNHKGQMEVHSTLGQGTCFTLRLPLAGSQIPSFDLTQLEQ</sequence>
<dbReference type="Pfam" id="PF00989">
    <property type="entry name" value="PAS"/>
    <property type="match status" value="1"/>
</dbReference>
<dbReference type="GO" id="GO:0006355">
    <property type="term" value="P:regulation of DNA-templated transcription"/>
    <property type="evidence" value="ECO:0007669"/>
    <property type="project" value="InterPro"/>
</dbReference>
<feature type="transmembrane region" description="Helical" evidence="11">
    <location>
        <begin position="16"/>
        <end position="42"/>
    </location>
</feature>
<dbReference type="EC" id="2.7.13.3" evidence="3"/>
<dbReference type="SUPFAM" id="SSF158472">
    <property type="entry name" value="HAMP domain-like"/>
    <property type="match status" value="1"/>
</dbReference>
<dbReference type="CDD" id="cd00082">
    <property type="entry name" value="HisKA"/>
    <property type="match status" value="1"/>
</dbReference>
<evidence type="ECO:0000256" key="5">
    <source>
        <dbReference type="ARBA" id="ARBA00022679"/>
    </source>
</evidence>
<dbReference type="PROSITE" id="PS50109">
    <property type="entry name" value="HIS_KIN"/>
    <property type="match status" value="1"/>
</dbReference>
<evidence type="ECO:0000256" key="7">
    <source>
        <dbReference type="ARBA" id="ARBA00022777"/>
    </source>
</evidence>
<keyword evidence="11" id="KW-0812">Transmembrane</keyword>